<name>A0A9D1EQ43_9FIRM</name>
<keyword evidence="1" id="KW-0472">Membrane</keyword>
<dbReference type="EMBL" id="DVIR01000069">
    <property type="protein sequence ID" value="HIS25224.1"/>
    <property type="molecule type" value="Genomic_DNA"/>
</dbReference>
<evidence type="ECO:0008006" key="4">
    <source>
        <dbReference type="Google" id="ProtNLM"/>
    </source>
</evidence>
<sequence>MTFLKNLTLSICVLSVVYLIVSMLSPDRYKRQIRAVLSLICAVTVAGVILGSADEDFETGIDINGSQSLSGSQEYATNLILSELESKLDEQIGNMMLQSGVPVQKISVKTNIDDEGSIFISEISMTVDGSKDEYEQKIKGITSEKIGEVSMNLTFSEDNNGA</sequence>
<evidence type="ECO:0000313" key="3">
    <source>
        <dbReference type="Proteomes" id="UP000823982"/>
    </source>
</evidence>
<comment type="caution">
    <text evidence="2">The sequence shown here is derived from an EMBL/GenBank/DDBJ whole genome shotgun (WGS) entry which is preliminary data.</text>
</comment>
<dbReference type="AlphaFoldDB" id="A0A9D1EQ43"/>
<reference evidence="2" key="1">
    <citation type="submission" date="2020-10" db="EMBL/GenBank/DDBJ databases">
        <authorList>
            <person name="Gilroy R."/>
        </authorList>
    </citation>
    <scope>NUCLEOTIDE SEQUENCE</scope>
    <source>
        <strain evidence="2">CHK157-1446</strain>
    </source>
</reference>
<keyword evidence="1" id="KW-0812">Transmembrane</keyword>
<feature type="transmembrane region" description="Helical" evidence="1">
    <location>
        <begin position="36"/>
        <end position="53"/>
    </location>
</feature>
<evidence type="ECO:0000313" key="2">
    <source>
        <dbReference type="EMBL" id="HIS25224.1"/>
    </source>
</evidence>
<keyword evidence="1" id="KW-1133">Transmembrane helix</keyword>
<evidence type="ECO:0000256" key="1">
    <source>
        <dbReference type="SAM" id="Phobius"/>
    </source>
</evidence>
<feature type="transmembrane region" description="Helical" evidence="1">
    <location>
        <begin position="6"/>
        <end position="24"/>
    </location>
</feature>
<proteinExistence type="predicted"/>
<protein>
    <recommendedName>
        <fullName evidence="4">Stage III sporulation protein AF</fullName>
    </recommendedName>
</protein>
<gene>
    <name evidence="2" type="ORF">IAD01_07500</name>
</gene>
<accession>A0A9D1EQ43</accession>
<organism evidence="2 3">
    <name type="scientific">Candidatus Faeciplasma gallinarum</name>
    <dbReference type="NCBI Taxonomy" id="2840799"/>
    <lineage>
        <taxon>Bacteria</taxon>
        <taxon>Bacillati</taxon>
        <taxon>Bacillota</taxon>
        <taxon>Clostridia</taxon>
        <taxon>Eubacteriales</taxon>
        <taxon>Oscillospiraceae</taxon>
        <taxon>Oscillospiraceae incertae sedis</taxon>
        <taxon>Candidatus Faeciplasma</taxon>
    </lineage>
</organism>
<reference evidence="2" key="2">
    <citation type="journal article" date="2021" name="PeerJ">
        <title>Extensive microbial diversity within the chicken gut microbiome revealed by metagenomics and culture.</title>
        <authorList>
            <person name="Gilroy R."/>
            <person name="Ravi A."/>
            <person name="Getino M."/>
            <person name="Pursley I."/>
            <person name="Horton D.L."/>
            <person name="Alikhan N.F."/>
            <person name="Baker D."/>
            <person name="Gharbi K."/>
            <person name="Hall N."/>
            <person name="Watson M."/>
            <person name="Adriaenssens E.M."/>
            <person name="Foster-Nyarko E."/>
            <person name="Jarju S."/>
            <person name="Secka A."/>
            <person name="Antonio M."/>
            <person name="Oren A."/>
            <person name="Chaudhuri R.R."/>
            <person name="La Ragione R."/>
            <person name="Hildebrand F."/>
            <person name="Pallen M.J."/>
        </authorList>
    </citation>
    <scope>NUCLEOTIDE SEQUENCE</scope>
    <source>
        <strain evidence="2">CHK157-1446</strain>
    </source>
</reference>
<dbReference type="Proteomes" id="UP000823982">
    <property type="component" value="Unassembled WGS sequence"/>
</dbReference>